<keyword evidence="5" id="KW-0997">Cell inner membrane</keyword>
<evidence type="ECO:0000313" key="13">
    <source>
        <dbReference type="Proteomes" id="UP000618818"/>
    </source>
</evidence>
<evidence type="ECO:0000256" key="10">
    <source>
        <dbReference type="ARBA" id="ARBA00039382"/>
    </source>
</evidence>
<comment type="caution">
    <text evidence="12">The sequence shown here is derived from an EMBL/GenBank/DDBJ whole genome shotgun (WGS) entry which is preliminary data.</text>
</comment>
<feature type="transmembrane region" description="Helical" evidence="11">
    <location>
        <begin position="229"/>
        <end position="247"/>
    </location>
</feature>
<name>A0ABR8N7Y3_9ACTN</name>
<feature type="transmembrane region" description="Helical" evidence="11">
    <location>
        <begin position="176"/>
        <end position="196"/>
    </location>
</feature>
<evidence type="ECO:0000256" key="1">
    <source>
        <dbReference type="ARBA" id="ARBA00004651"/>
    </source>
</evidence>
<dbReference type="RefSeq" id="WP_191194044.1">
    <property type="nucleotide sequence ID" value="NZ_JACXYZ010000001.1"/>
</dbReference>
<keyword evidence="4" id="KW-1003">Cell membrane</keyword>
<keyword evidence="13" id="KW-1185">Reference proteome</keyword>
<evidence type="ECO:0000256" key="7">
    <source>
        <dbReference type="ARBA" id="ARBA00022989"/>
    </source>
</evidence>
<comment type="subunit">
    <text evidence="2">The complex is composed of two ATP-binding proteins (LsrA), two transmembrane proteins (LsrC and LsrD) and a solute-binding protein (LsrB).</text>
</comment>
<proteinExistence type="predicted"/>
<comment type="function">
    <text evidence="9">Part of the ABC transporter complex LsrABCD involved in autoinducer 2 (AI-2) import. Probably responsible for the translocation of the substrate across the membrane.</text>
</comment>
<dbReference type="PANTHER" id="PTHR32196">
    <property type="entry name" value="ABC TRANSPORTER PERMEASE PROTEIN YPHD-RELATED-RELATED"/>
    <property type="match status" value="1"/>
</dbReference>
<keyword evidence="6 11" id="KW-0812">Transmembrane</keyword>
<keyword evidence="8 11" id="KW-0472">Membrane</keyword>
<dbReference type="Proteomes" id="UP000618818">
    <property type="component" value="Unassembled WGS sequence"/>
</dbReference>
<reference evidence="12 13" key="1">
    <citation type="submission" date="2020-09" db="EMBL/GenBank/DDBJ databases">
        <title>novel species in genus Nocardioides.</title>
        <authorList>
            <person name="Zhang G."/>
        </authorList>
    </citation>
    <scope>NUCLEOTIDE SEQUENCE [LARGE SCALE GENOMIC DNA]</scope>
    <source>
        <strain evidence="12 13">KCTC 39551</strain>
    </source>
</reference>
<feature type="transmembrane region" description="Helical" evidence="11">
    <location>
        <begin position="137"/>
        <end position="156"/>
    </location>
</feature>
<evidence type="ECO:0000256" key="4">
    <source>
        <dbReference type="ARBA" id="ARBA00022475"/>
    </source>
</evidence>
<evidence type="ECO:0000256" key="2">
    <source>
        <dbReference type="ARBA" id="ARBA00011262"/>
    </source>
</evidence>
<feature type="transmembrane region" description="Helical" evidence="11">
    <location>
        <begin position="21"/>
        <end position="48"/>
    </location>
</feature>
<evidence type="ECO:0000256" key="9">
    <source>
        <dbReference type="ARBA" id="ARBA00025439"/>
    </source>
</evidence>
<evidence type="ECO:0000256" key="8">
    <source>
        <dbReference type="ARBA" id="ARBA00023136"/>
    </source>
</evidence>
<sequence>MSIDTDPRPAMTPRTRGRGSLLVRVLRHPSGGVLVALVVLCAVCLLVAPGTLRLSSLHAMLPLAGALAIAAAGQTLVIQQRGFDISVPATMTLSAYVCFRSIGEGRSVLMTVFLCLATVVVIGFVNALLITRLAITPLIATLATNALVTGAVWVLSDGSTTESPAGLVEFIRLRPLGIPAVAAIAVVVVLALQFFLSRTTAGQSFLVAGASPSAARVVGIDPRWTATTAYLVSAGCAGLSGILLGAYATSANNTLGDSYLLPAVAAVIVGGTPLKGGAGSVLASGLAALFLTQLVQLTLSVGAPTSSQLLVQSGAIVAAVCLRALVRDRSQPLE</sequence>
<feature type="transmembrane region" description="Helical" evidence="11">
    <location>
        <begin position="259"/>
        <end position="274"/>
    </location>
</feature>
<feature type="transmembrane region" description="Helical" evidence="11">
    <location>
        <begin position="85"/>
        <end position="102"/>
    </location>
</feature>
<keyword evidence="7 11" id="KW-1133">Transmembrane helix</keyword>
<organism evidence="12 13">
    <name type="scientific">Nocardioides cavernae</name>
    <dbReference type="NCBI Taxonomy" id="1921566"/>
    <lineage>
        <taxon>Bacteria</taxon>
        <taxon>Bacillati</taxon>
        <taxon>Actinomycetota</taxon>
        <taxon>Actinomycetes</taxon>
        <taxon>Propionibacteriales</taxon>
        <taxon>Nocardioidaceae</taxon>
        <taxon>Nocardioides</taxon>
    </lineage>
</organism>
<comment type="subcellular location">
    <subcellularLocation>
        <location evidence="1">Cell membrane</location>
        <topology evidence="1">Multi-pass membrane protein</topology>
    </subcellularLocation>
</comment>
<dbReference type="CDD" id="cd06579">
    <property type="entry name" value="TM_PBP1_transp_AraH_like"/>
    <property type="match status" value="1"/>
</dbReference>
<feature type="transmembrane region" description="Helical" evidence="11">
    <location>
        <begin position="60"/>
        <end position="78"/>
    </location>
</feature>
<dbReference type="PANTHER" id="PTHR32196:SF29">
    <property type="entry name" value="AUTOINDUCER 2 IMPORT SYSTEM PERMEASE PROTEIN LSRC"/>
    <property type="match status" value="1"/>
</dbReference>
<accession>A0ABR8N7Y3</accession>
<feature type="transmembrane region" description="Helical" evidence="11">
    <location>
        <begin position="108"/>
        <end position="130"/>
    </location>
</feature>
<evidence type="ECO:0000256" key="6">
    <source>
        <dbReference type="ARBA" id="ARBA00022692"/>
    </source>
</evidence>
<dbReference type="Pfam" id="PF02653">
    <property type="entry name" value="BPD_transp_2"/>
    <property type="match status" value="1"/>
</dbReference>
<evidence type="ECO:0000256" key="3">
    <source>
        <dbReference type="ARBA" id="ARBA00022448"/>
    </source>
</evidence>
<evidence type="ECO:0000256" key="5">
    <source>
        <dbReference type="ARBA" id="ARBA00022519"/>
    </source>
</evidence>
<dbReference type="InterPro" id="IPR001851">
    <property type="entry name" value="ABC_transp_permease"/>
</dbReference>
<protein>
    <recommendedName>
        <fullName evidence="10">Autoinducer 2 import system permease protein LsrC</fullName>
    </recommendedName>
</protein>
<evidence type="ECO:0000256" key="11">
    <source>
        <dbReference type="SAM" id="Phobius"/>
    </source>
</evidence>
<evidence type="ECO:0000313" key="12">
    <source>
        <dbReference type="EMBL" id="MBD3924257.1"/>
    </source>
</evidence>
<gene>
    <name evidence="12" type="ORF">IEZ26_06460</name>
</gene>
<dbReference type="EMBL" id="JACXYZ010000001">
    <property type="protein sequence ID" value="MBD3924257.1"/>
    <property type="molecule type" value="Genomic_DNA"/>
</dbReference>
<keyword evidence="3" id="KW-0813">Transport</keyword>